<organism evidence="2 3">
    <name type="scientific">Etheostoma spectabile</name>
    <name type="common">orangethroat darter</name>
    <dbReference type="NCBI Taxonomy" id="54343"/>
    <lineage>
        <taxon>Eukaryota</taxon>
        <taxon>Metazoa</taxon>
        <taxon>Chordata</taxon>
        <taxon>Craniata</taxon>
        <taxon>Vertebrata</taxon>
        <taxon>Euteleostomi</taxon>
        <taxon>Actinopterygii</taxon>
        <taxon>Neopterygii</taxon>
        <taxon>Teleostei</taxon>
        <taxon>Neoteleostei</taxon>
        <taxon>Acanthomorphata</taxon>
        <taxon>Eupercaria</taxon>
        <taxon>Perciformes</taxon>
        <taxon>Percoidei</taxon>
        <taxon>Percidae</taxon>
        <taxon>Etheostomatinae</taxon>
        <taxon>Etheostoma</taxon>
    </lineage>
</organism>
<keyword evidence="3" id="KW-1185">Reference proteome</keyword>
<proteinExistence type="predicted"/>
<name>A0A5J5C7J7_9PERO</name>
<evidence type="ECO:0000313" key="3">
    <source>
        <dbReference type="Proteomes" id="UP000327493"/>
    </source>
</evidence>
<evidence type="ECO:0000256" key="1">
    <source>
        <dbReference type="SAM" id="MobiDB-lite"/>
    </source>
</evidence>
<feature type="region of interest" description="Disordered" evidence="1">
    <location>
        <begin position="1"/>
        <end position="24"/>
    </location>
</feature>
<dbReference type="Proteomes" id="UP000327493">
    <property type="component" value="Unassembled WGS sequence"/>
</dbReference>
<sequence length="42" mass="4455">MSHSSDNNDKNIRTNSPESGLVAGEMTALEEVSVSLCLLMSS</sequence>
<dbReference type="AlphaFoldDB" id="A0A5J5C7J7"/>
<comment type="caution">
    <text evidence="2">The sequence shown here is derived from an EMBL/GenBank/DDBJ whole genome shotgun (WGS) entry which is preliminary data.</text>
</comment>
<dbReference type="EMBL" id="VOFY01002942">
    <property type="protein sequence ID" value="KAA8577385.1"/>
    <property type="molecule type" value="Genomic_DNA"/>
</dbReference>
<accession>A0A5J5C7J7</accession>
<evidence type="ECO:0000313" key="2">
    <source>
        <dbReference type="EMBL" id="KAA8577385.1"/>
    </source>
</evidence>
<feature type="compositionally biased region" description="Basic and acidic residues" evidence="1">
    <location>
        <begin position="1"/>
        <end position="12"/>
    </location>
</feature>
<gene>
    <name evidence="2" type="ORF">FQN60_016005</name>
</gene>
<reference evidence="2 3" key="1">
    <citation type="submission" date="2019-08" db="EMBL/GenBank/DDBJ databases">
        <title>A chromosome-level genome assembly, high-density linkage maps, and genome scans reveal the genomic architecture of hybrid incompatibilities underlying speciation via character displacement in darters (Percidae: Etheostominae).</title>
        <authorList>
            <person name="Moran R.L."/>
            <person name="Catchen J.M."/>
            <person name="Fuller R.C."/>
        </authorList>
    </citation>
    <scope>NUCLEOTIDE SEQUENCE [LARGE SCALE GENOMIC DNA]</scope>
    <source>
        <strain evidence="2">EspeVRDwgs_2016</strain>
        <tissue evidence="2">Muscle</tissue>
    </source>
</reference>
<protein>
    <submittedName>
        <fullName evidence="2">Uncharacterized protein</fullName>
    </submittedName>
</protein>